<feature type="region of interest" description="Disordered" evidence="1">
    <location>
        <begin position="22"/>
        <end position="92"/>
    </location>
</feature>
<dbReference type="Proteomes" id="UP000030755">
    <property type="component" value="Unassembled WGS sequence"/>
</dbReference>
<dbReference type="PANTHER" id="PTHR13138:SF3">
    <property type="entry name" value="CD2 ANTIGEN CYTOPLASMIC TAIL-BINDING PROTEIN 2"/>
    <property type="match status" value="1"/>
</dbReference>
<dbReference type="STRING" id="988480.A0A075AMT6"/>
<evidence type="ECO:0008006" key="4">
    <source>
        <dbReference type="Google" id="ProtNLM"/>
    </source>
</evidence>
<sequence length="228" mass="26856">MALELEILEMKRDTEFEFELPKRTKKTDESDDEDLDLDILGGRGQRHGAVTNAYSDEEDDDEEEKESKTVEEHKFSIHREYEESKGVDEYDENGTKIDAFNLDEEMEQGYFDDAGMYVEKKDQNKDKDNWLQGITREDIQKAKLAKEKREKKNKETEAPKISIEELYKKLFELVEPGQSIPKAMKEFKKKKKKEKLDLMTDICSQFIDKGIYSIYEETYESLEEKVNS</sequence>
<feature type="compositionally biased region" description="Basic and acidic residues" evidence="1">
    <location>
        <begin position="65"/>
        <end position="88"/>
    </location>
</feature>
<dbReference type="HOGENOM" id="CLU_1215380_0_0_1"/>
<evidence type="ECO:0000313" key="2">
    <source>
        <dbReference type="EMBL" id="EPZ31019.1"/>
    </source>
</evidence>
<dbReference type="EMBL" id="KE561324">
    <property type="protein sequence ID" value="EPZ31019.1"/>
    <property type="molecule type" value="Genomic_DNA"/>
</dbReference>
<accession>A0A075AMT6</accession>
<proteinExistence type="predicted"/>
<gene>
    <name evidence="2" type="ORF">O9G_001493</name>
</gene>
<evidence type="ECO:0000256" key="1">
    <source>
        <dbReference type="SAM" id="MobiDB-lite"/>
    </source>
</evidence>
<dbReference type="GO" id="GO:0005682">
    <property type="term" value="C:U5 snRNP"/>
    <property type="evidence" value="ECO:0007669"/>
    <property type="project" value="InterPro"/>
</dbReference>
<dbReference type="InterPro" id="IPR039905">
    <property type="entry name" value="CD2BP2/Lin1"/>
</dbReference>
<keyword evidence="3" id="KW-1185">Reference proteome</keyword>
<dbReference type="PANTHER" id="PTHR13138">
    <property type="entry name" value="PROTEIN LIN1"/>
    <property type="match status" value="1"/>
</dbReference>
<name>A0A075AMT6_ROZAC</name>
<dbReference type="AlphaFoldDB" id="A0A075AMT6"/>
<protein>
    <recommendedName>
        <fullName evidence="4">GYF domain-containing protein</fullName>
    </recommendedName>
</protein>
<organism evidence="2 3">
    <name type="scientific">Rozella allomycis (strain CSF55)</name>
    <dbReference type="NCBI Taxonomy" id="988480"/>
    <lineage>
        <taxon>Eukaryota</taxon>
        <taxon>Fungi</taxon>
        <taxon>Fungi incertae sedis</taxon>
        <taxon>Cryptomycota</taxon>
        <taxon>Cryptomycota incertae sedis</taxon>
        <taxon>Rozella</taxon>
    </lineage>
</organism>
<feature type="compositionally biased region" description="Acidic residues" evidence="1">
    <location>
        <begin position="55"/>
        <end position="64"/>
    </location>
</feature>
<reference evidence="2 3" key="1">
    <citation type="journal article" date="2013" name="Curr. Biol.">
        <title>Shared signatures of parasitism and phylogenomics unite Cryptomycota and microsporidia.</title>
        <authorList>
            <person name="James T.Y."/>
            <person name="Pelin A."/>
            <person name="Bonen L."/>
            <person name="Ahrendt S."/>
            <person name="Sain D."/>
            <person name="Corradi N."/>
            <person name="Stajich J.E."/>
        </authorList>
    </citation>
    <scope>NUCLEOTIDE SEQUENCE [LARGE SCALE GENOMIC DNA]</scope>
    <source>
        <strain evidence="2 3">CSF55</strain>
    </source>
</reference>
<evidence type="ECO:0000313" key="3">
    <source>
        <dbReference type="Proteomes" id="UP000030755"/>
    </source>
</evidence>
<dbReference type="OrthoDB" id="2148246at2759"/>